<evidence type="ECO:0000313" key="2">
    <source>
        <dbReference type="EMBL" id="MBB4611028.1"/>
    </source>
</evidence>
<name>A0AA41A1I7_9SPHN</name>
<evidence type="ECO:0000313" key="3">
    <source>
        <dbReference type="EMBL" id="MBN3558285.1"/>
    </source>
</evidence>
<comment type="caution">
    <text evidence="3">The sequence shown here is derived from an EMBL/GenBank/DDBJ whole genome shotgun (WGS) entry which is preliminary data.</text>
</comment>
<reference evidence="3" key="2">
    <citation type="submission" date="2021-01" db="EMBL/GenBank/DDBJ databases">
        <title>Genome Sequencing of Type Strains.</title>
        <authorList>
            <person name="Lemaire J.F."/>
            <person name="Inderbitzin P."/>
            <person name="Collins S.B."/>
            <person name="Wespe N."/>
            <person name="Knight-Connoni V."/>
        </authorList>
    </citation>
    <scope>NUCLEOTIDE SEQUENCE</scope>
    <source>
        <strain evidence="3">DSM 14562</strain>
    </source>
</reference>
<organism evidence="3 5">
    <name type="scientific">Sphingomonas yabuuchiae</name>
    <dbReference type="NCBI Taxonomy" id="172044"/>
    <lineage>
        <taxon>Bacteria</taxon>
        <taxon>Pseudomonadati</taxon>
        <taxon>Pseudomonadota</taxon>
        <taxon>Alphaproteobacteria</taxon>
        <taxon>Sphingomonadales</taxon>
        <taxon>Sphingomonadaceae</taxon>
        <taxon>Sphingomonas</taxon>
    </lineage>
</organism>
<dbReference type="RefSeq" id="WP_184106429.1">
    <property type="nucleotide sequence ID" value="NZ_JACHNX010000018.1"/>
</dbReference>
<keyword evidence="4" id="KW-1185">Reference proteome</keyword>
<keyword evidence="1" id="KW-0472">Membrane</keyword>
<dbReference type="SUPFAM" id="SSF141371">
    <property type="entry name" value="PilZ domain-like"/>
    <property type="match status" value="1"/>
</dbReference>
<feature type="transmembrane region" description="Helical" evidence="1">
    <location>
        <begin position="131"/>
        <end position="152"/>
    </location>
</feature>
<dbReference type="AlphaFoldDB" id="A0AA41A1I7"/>
<evidence type="ECO:0008006" key="6">
    <source>
        <dbReference type="Google" id="ProtNLM"/>
    </source>
</evidence>
<dbReference type="EMBL" id="JAFHKU010000126">
    <property type="protein sequence ID" value="MBN3558285.1"/>
    <property type="molecule type" value="Genomic_DNA"/>
</dbReference>
<accession>A0AA41A1I7</accession>
<evidence type="ECO:0000256" key="1">
    <source>
        <dbReference type="SAM" id="Phobius"/>
    </source>
</evidence>
<gene>
    <name evidence="2" type="ORF">GGQ89_003268</name>
    <name evidence="3" type="ORF">JYA60_08605</name>
</gene>
<sequence>MNLAKTAYDVAEYRSEERTPLDRRGVLRIGGDPHPHDVVVLDLTREGCRIETDLPVVHGATIEIGLANIGRVQATAVWQSIGNLGCLFDRPLPPGAVTAAQGPTNILSFTADPVPAAETRTVHKLTTRTRLAILGGACVLSWGVICAAVLAIS</sequence>
<dbReference type="EMBL" id="JACHNX010000018">
    <property type="protein sequence ID" value="MBB4611028.1"/>
    <property type="molecule type" value="Genomic_DNA"/>
</dbReference>
<proteinExistence type="predicted"/>
<evidence type="ECO:0000313" key="4">
    <source>
        <dbReference type="Proteomes" id="UP000584663"/>
    </source>
</evidence>
<evidence type="ECO:0000313" key="5">
    <source>
        <dbReference type="Proteomes" id="UP000704529"/>
    </source>
</evidence>
<dbReference type="Proteomes" id="UP000584663">
    <property type="component" value="Unassembled WGS sequence"/>
</dbReference>
<dbReference type="Proteomes" id="UP000704529">
    <property type="component" value="Unassembled WGS sequence"/>
</dbReference>
<protein>
    <recommendedName>
        <fullName evidence="6">PilZ domain-containing protein</fullName>
    </recommendedName>
</protein>
<reference evidence="2 4" key="1">
    <citation type="submission" date="2020-08" db="EMBL/GenBank/DDBJ databases">
        <title>Genomic Encyclopedia of Type Strains, Phase IV (KMG-IV): sequencing the most valuable type-strain genomes for metagenomic binning, comparative biology and taxonomic classification.</title>
        <authorList>
            <person name="Goeker M."/>
        </authorList>
    </citation>
    <scope>NUCLEOTIDE SEQUENCE [LARGE SCALE GENOMIC DNA]</scope>
    <source>
        <strain evidence="2 4">DSM 14562</strain>
    </source>
</reference>
<keyword evidence="1" id="KW-0812">Transmembrane</keyword>
<keyword evidence="1" id="KW-1133">Transmembrane helix</keyword>